<feature type="compositionally biased region" description="Basic and acidic residues" evidence="1">
    <location>
        <begin position="1"/>
        <end position="17"/>
    </location>
</feature>
<keyword evidence="2" id="KW-0472">Membrane</keyword>
<feature type="region of interest" description="Disordered" evidence="1">
    <location>
        <begin position="1"/>
        <end position="31"/>
    </location>
</feature>
<keyword evidence="2" id="KW-0812">Transmembrane</keyword>
<feature type="region of interest" description="Disordered" evidence="1">
    <location>
        <begin position="69"/>
        <end position="281"/>
    </location>
</feature>
<feature type="compositionally biased region" description="Pro residues" evidence="1">
    <location>
        <begin position="198"/>
        <end position="228"/>
    </location>
</feature>
<evidence type="ECO:0000256" key="1">
    <source>
        <dbReference type="SAM" id="MobiDB-lite"/>
    </source>
</evidence>
<feature type="compositionally biased region" description="Low complexity" evidence="1">
    <location>
        <begin position="229"/>
        <end position="260"/>
    </location>
</feature>
<feature type="compositionally biased region" description="Low complexity" evidence="1">
    <location>
        <begin position="272"/>
        <end position="281"/>
    </location>
</feature>
<evidence type="ECO:0000313" key="4">
    <source>
        <dbReference type="Proteomes" id="UP001212821"/>
    </source>
</evidence>
<dbReference type="Proteomes" id="UP001212821">
    <property type="component" value="Chromosome"/>
</dbReference>
<feature type="compositionally biased region" description="Low complexity" evidence="1">
    <location>
        <begin position="114"/>
        <end position="137"/>
    </location>
</feature>
<evidence type="ECO:0000313" key="3">
    <source>
        <dbReference type="EMBL" id="WBP86516.1"/>
    </source>
</evidence>
<keyword evidence="2" id="KW-1133">Transmembrane helix</keyword>
<dbReference type="EMBL" id="CP115450">
    <property type="protein sequence ID" value="WBP86516.1"/>
    <property type="molecule type" value="Genomic_DNA"/>
</dbReference>
<feature type="compositionally biased region" description="Low complexity" evidence="1">
    <location>
        <begin position="173"/>
        <end position="190"/>
    </location>
</feature>
<gene>
    <name evidence="3" type="ORF">O1G21_12135</name>
</gene>
<evidence type="ECO:0000256" key="2">
    <source>
        <dbReference type="SAM" id="Phobius"/>
    </source>
</evidence>
<proteinExistence type="predicted"/>
<dbReference type="RefSeq" id="WP_270143237.1">
    <property type="nucleotide sequence ID" value="NZ_CP115450.1"/>
</dbReference>
<accession>A0ABY7Q1L6</accession>
<reference evidence="4" key="1">
    <citation type="submission" date="2022-12" db="EMBL/GenBank/DDBJ databases">
        <authorList>
            <person name="Mo P."/>
        </authorList>
    </citation>
    <scope>NUCLEOTIDE SEQUENCE [LARGE SCALE GENOMIC DNA]</scope>
    <source>
        <strain evidence="4">HUAS 3-15</strain>
    </source>
</reference>
<name>A0ABY7Q1L6_9ACTN</name>
<protein>
    <submittedName>
        <fullName evidence="3">Uncharacterized protein</fullName>
    </submittedName>
</protein>
<keyword evidence="4" id="KW-1185">Reference proteome</keyword>
<sequence length="415" mass="41177">MAVRGETARDVQHEPARQGRHGRPRPFGGRFRLPTLRFSGAAMAMSTVVGISIATTLLLNEQQGIGRRAGVARVGSTPPPSPGSTDQAEAASERTPDTPAPSGRPHGPKPSGHASTHPAGPANAAATPPAGLRAGTAVPVTPSTGGQASAGHDPRSSAPAGGTGTDGQPDAGASPSATPATPTTPFAPSAGQTDAGQSPPPPGLQPTTPARPGPAFPAPGRPTPPPEAAVPGPGSNAGPGTSVGATGTDATDATAITGTSETAGAGPEADQTLTGTGLTTPLGRDGLRHALDLTVAEPVTALQAEFRLAPGELAPGGGAAWTDLPGAVVTTQQERGTLVYRFTTPPGTDVKPGRYTFAVRGARPADQVGPVRKPGPPESWNAAAFGIDHPRAVAALGCFGPLLPQPAQHLAHRAR</sequence>
<feature type="transmembrane region" description="Helical" evidence="2">
    <location>
        <begin position="38"/>
        <end position="59"/>
    </location>
</feature>
<organism evidence="3 4">
    <name type="scientific">Kitasatospora cathayae</name>
    <dbReference type="NCBI Taxonomy" id="3004092"/>
    <lineage>
        <taxon>Bacteria</taxon>
        <taxon>Bacillati</taxon>
        <taxon>Actinomycetota</taxon>
        <taxon>Actinomycetes</taxon>
        <taxon>Kitasatosporales</taxon>
        <taxon>Streptomycetaceae</taxon>
        <taxon>Kitasatospora</taxon>
    </lineage>
</organism>